<evidence type="ECO:0000313" key="2">
    <source>
        <dbReference type="Proteomes" id="UP000824024"/>
    </source>
</evidence>
<dbReference type="InterPro" id="IPR054227">
    <property type="entry name" value="DUF6951"/>
</dbReference>
<evidence type="ECO:0000313" key="1">
    <source>
        <dbReference type="EMBL" id="HIZ08245.1"/>
    </source>
</evidence>
<name>A0A9D2IGJ1_9FIRM</name>
<dbReference type="Pfam" id="PF22263">
    <property type="entry name" value="DUF6951"/>
    <property type="match status" value="1"/>
</dbReference>
<organism evidence="1 2">
    <name type="scientific">Candidatus Eubacterium avistercoris</name>
    <dbReference type="NCBI Taxonomy" id="2838567"/>
    <lineage>
        <taxon>Bacteria</taxon>
        <taxon>Bacillati</taxon>
        <taxon>Bacillota</taxon>
        <taxon>Clostridia</taxon>
        <taxon>Eubacteriales</taxon>
        <taxon>Eubacteriaceae</taxon>
        <taxon>Eubacterium</taxon>
    </lineage>
</organism>
<gene>
    <name evidence="1" type="ORF">IAA08_09950</name>
</gene>
<comment type="caution">
    <text evidence="1">The sequence shown here is derived from an EMBL/GenBank/DDBJ whole genome shotgun (WGS) entry which is preliminary data.</text>
</comment>
<dbReference type="AlphaFoldDB" id="A0A9D2IGJ1"/>
<accession>A0A9D2IGJ1</accession>
<protein>
    <submittedName>
        <fullName evidence="1">Uncharacterized protein</fullName>
    </submittedName>
</protein>
<dbReference type="Proteomes" id="UP000824024">
    <property type="component" value="Unassembled WGS sequence"/>
</dbReference>
<reference evidence="1" key="1">
    <citation type="journal article" date="2021" name="PeerJ">
        <title>Extensive microbial diversity within the chicken gut microbiome revealed by metagenomics and culture.</title>
        <authorList>
            <person name="Gilroy R."/>
            <person name="Ravi A."/>
            <person name="Getino M."/>
            <person name="Pursley I."/>
            <person name="Horton D.L."/>
            <person name="Alikhan N.F."/>
            <person name="Baker D."/>
            <person name="Gharbi K."/>
            <person name="Hall N."/>
            <person name="Watson M."/>
            <person name="Adriaenssens E.M."/>
            <person name="Foster-Nyarko E."/>
            <person name="Jarju S."/>
            <person name="Secka A."/>
            <person name="Antonio M."/>
            <person name="Oren A."/>
            <person name="Chaudhuri R.R."/>
            <person name="La Ragione R."/>
            <person name="Hildebrand F."/>
            <person name="Pallen M.J."/>
        </authorList>
    </citation>
    <scope>NUCLEOTIDE SEQUENCE</scope>
    <source>
        <strain evidence="1">CHK192-9172</strain>
    </source>
</reference>
<proteinExistence type="predicted"/>
<dbReference type="EMBL" id="DXCH01000269">
    <property type="protein sequence ID" value="HIZ08245.1"/>
    <property type="molecule type" value="Genomic_DNA"/>
</dbReference>
<sequence>MTKVKINPGVCGFVTSVSAESEDGEEAVVKVASGCESIRKMMEELGDTFDPIEVCLTKPGMGVFYDYAKEHFPVHAACPVINGILKCIEAECQLALPADASITFVSEE</sequence>
<reference evidence="1" key="2">
    <citation type="submission" date="2021-04" db="EMBL/GenBank/DDBJ databases">
        <authorList>
            <person name="Gilroy R."/>
        </authorList>
    </citation>
    <scope>NUCLEOTIDE SEQUENCE</scope>
    <source>
        <strain evidence="1">CHK192-9172</strain>
    </source>
</reference>